<dbReference type="Gene3D" id="1.20.1600.10">
    <property type="entry name" value="Outer membrane efflux proteins (OEP)"/>
    <property type="match status" value="1"/>
</dbReference>
<gene>
    <name evidence="2" type="ORF">ACFS7Y_22055</name>
</gene>
<reference evidence="3" key="1">
    <citation type="journal article" date="2019" name="Int. J. Syst. Evol. Microbiol.">
        <title>The Global Catalogue of Microorganisms (GCM) 10K type strain sequencing project: providing services to taxonomists for standard genome sequencing and annotation.</title>
        <authorList>
            <consortium name="The Broad Institute Genomics Platform"/>
            <consortium name="The Broad Institute Genome Sequencing Center for Infectious Disease"/>
            <person name="Wu L."/>
            <person name="Ma J."/>
        </authorList>
    </citation>
    <scope>NUCLEOTIDE SEQUENCE [LARGE SCALE GENOMIC DNA]</scope>
    <source>
        <strain evidence="3">KCTC 22814</strain>
    </source>
</reference>
<dbReference type="RefSeq" id="WP_320183571.1">
    <property type="nucleotide sequence ID" value="NZ_CP138332.1"/>
</dbReference>
<dbReference type="SUPFAM" id="SSF56954">
    <property type="entry name" value="Outer membrane efflux proteins (OEP)"/>
    <property type="match status" value="1"/>
</dbReference>
<proteinExistence type="inferred from homology"/>
<sequence length="417" mass="47803">MRYIYTIVLTLCTFLVCQSQTYDLQQLEASFLQNNYALLAQKFEIGRAEAEIVQEKLWPNPTLAISEVNLWANGTTETLPRLFGSYGRGQQVSVELEQLIETAGKRSKRVAIKQIEHRSSVYAFEELVRELKKELRQTYYQLSSLSQERKQLAAIVDLFTQLNEQYGRQAALQNVSKVDYYRVQSELITQRKELANLDDDVAAYLETLRVLTKIDGISLAQLALVSDDNTALKAVPTDMLAMALDQNIGLKRQNLQVEQAGKQWQLEKAQRKPDLTLQLGYDRGGNIMQDFIGLGLSLDLPVFNRNKGNIKAAKFQLDKEEASQQALKWALENAVVRLEGQLQRYQQALSAWPVEAAQEQEDILNRYKKHLQSGQVTLIEFIDFTQASRDAHKAYLDTWENYNITYEELQYLVGKDF</sequence>
<comment type="similarity">
    <text evidence="1">Belongs to the outer membrane factor (OMF) (TC 1.B.17) family.</text>
</comment>
<dbReference type="EMBL" id="JBHUPB010000015">
    <property type="protein sequence ID" value="MFD2970090.1"/>
    <property type="molecule type" value="Genomic_DNA"/>
</dbReference>
<protein>
    <submittedName>
        <fullName evidence="2">TolC family protein</fullName>
    </submittedName>
</protein>
<comment type="caution">
    <text evidence="2">The sequence shown here is derived from an EMBL/GenBank/DDBJ whole genome shotgun (WGS) entry which is preliminary data.</text>
</comment>
<keyword evidence="3" id="KW-1185">Reference proteome</keyword>
<name>A0ABW6BR08_9SPHI</name>
<dbReference type="PANTHER" id="PTHR30203">
    <property type="entry name" value="OUTER MEMBRANE CATION EFFLUX PROTEIN"/>
    <property type="match status" value="1"/>
</dbReference>
<evidence type="ECO:0000313" key="2">
    <source>
        <dbReference type="EMBL" id="MFD2970090.1"/>
    </source>
</evidence>
<dbReference type="InterPro" id="IPR003423">
    <property type="entry name" value="OMP_efflux"/>
</dbReference>
<dbReference type="Pfam" id="PF02321">
    <property type="entry name" value="OEP"/>
    <property type="match status" value="2"/>
</dbReference>
<evidence type="ECO:0000256" key="1">
    <source>
        <dbReference type="ARBA" id="ARBA00007613"/>
    </source>
</evidence>
<dbReference type="Proteomes" id="UP001597525">
    <property type="component" value="Unassembled WGS sequence"/>
</dbReference>
<accession>A0ABW6BR08</accession>
<dbReference type="InterPro" id="IPR010131">
    <property type="entry name" value="MdtP/NodT-like"/>
</dbReference>
<evidence type="ECO:0000313" key="3">
    <source>
        <dbReference type="Proteomes" id="UP001597525"/>
    </source>
</evidence>
<organism evidence="2 3">
    <name type="scientific">Sphingobacterium bambusae</name>
    <dbReference type="NCBI Taxonomy" id="662858"/>
    <lineage>
        <taxon>Bacteria</taxon>
        <taxon>Pseudomonadati</taxon>
        <taxon>Bacteroidota</taxon>
        <taxon>Sphingobacteriia</taxon>
        <taxon>Sphingobacteriales</taxon>
        <taxon>Sphingobacteriaceae</taxon>
        <taxon>Sphingobacterium</taxon>
    </lineage>
</organism>
<dbReference type="PANTHER" id="PTHR30203:SF23">
    <property type="entry name" value="OUTER MEMBRANE EFFLUX PROTEIN"/>
    <property type="match status" value="1"/>
</dbReference>